<protein>
    <submittedName>
        <fullName evidence="2">Uncharacterized protein</fullName>
    </submittedName>
</protein>
<organism evidence="2 3">
    <name type="scientific">Sistotremastrum niveocremeum HHB9708</name>
    <dbReference type="NCBI Taxonomy" id="1314777"/>
    <lineage>
        <taxon>Eukaryota</taxon>
        <taxon>Fungi</taxon>
        <taxon>Dikarya</taxon>
        <taxon>Basidiomycota</taxon>
        <taxon>Agaricomycotina</taxon>
        <taxon>Agaricomycetes</taxon>
        <taxon>Sistotremastrales</taxon>
        <taxon>Sistotremastraceae</taxon>
        <taxon>Sertulicium</taxon>
        <taxon>Sertulicium niveocremeum</taxon>
    </lineage>
</organism>
<feature type="transmembrane region" description="Helical" evidence="1">
    <location>
        <begin position="332"/>
        <end position="355"/>
    </location>
</feature>
<dbReference type="AlphaFoldDB" id="A0A164NHV8"/>
<feature type="transmembrane region" description="Helical" evidence="1">
    <location>
        <begin position="15"/>
        <end position="38"/>
    </location>
</feature>
<feature type="transmembrane region" description="Helical" evidence="1">
    <location>
        <begin position="100"/>
        <end position="125"/>
    </location>
</feature>
<proteinExistence type="predicted"/>
<feature type="transmembrane region" description="Helical" evidence="1">
    <location>
        <begin position="161"/>
        <end position="179"/>
    </location>
</feature>
<keyword evidence="1" id="KW-1133">Transmembrane helix</keyword>
<accession>A0A164NHV8</accession>
<feature type="transmembrane region" description="Helical" evidence="1">
    <location>
        <begin position="252"/>
        <end position="271"/>
    </location>
</feature>
<evidence type="ECO:0000313" key="2">
    <source>
        <dbReference type="EMBL" id="KZS87719.1"/>
    </source>
</evidence>
<feature type="transmembrane region" description="Helical" evidence="1">
    <location>
        <begin position="68"/>
        <end position="88"/>
    </location>
</feature>
<dbReference type="OrthoDB" id="10685177at2759"/>
<keyword evidence="1" id="KW-0812">Transmembrane</keyword>
<name>A0A164NHV8_9AGAM</name>
<keyword evidence="3" id="KW-1185">Reference proteome</keyword>
<reference evidence="2 3" key="1">
    <citation type="journal article" date="2016" name="Mol. Biol. Evol.">
        <title>Comparative Genomics of Early-Diverging Mushroom-Forming Fungi Provides Insights into the Origins of Lignocellulose Decay Capabilities.</title>
        <authorList>
            <person name="Nagy L.G."/>
            <person name="Riley R."/>
            <person name="Tritt A."/>
            <person name="Adam C."/>
            <person name="Daum C."/>
            <person name="Floudas D."/>
            <person name="Sun H."/>
            <person name="Yadav J.S."/>
            <person name="Pangilinan J."/>
            <person name="Larsson K.H."/>
            <person name="Matsuura K."/>
            <person name="Barry K."/>
            <person name="Labutti K."/>
            <person name="Kuo R."/>
            <person name="Ohm R.A."/>
            <person name="Bhattacharya S.S."/>
            <person name="Shirouzu T."/>
            <person name="Yoshinaga Y."/>
            <person name="Martin F.M."/>
            <person name="Grigoriev I.V."/>
            <person name="Hibbett D.S."/>
        </authorList>
    </citation>
    <scope>NUCLEOTIDE SEQUENCE [LARGE SCALE GENOMIC DNA]</scope>
    <source>
        <strain evidence="2 3">HHB9708</strain>
    </source>
</reference>
<gene>
    <name evidence="2" type="ORF">SISNIDRAFT_553050</name>
</gene>
<keyword evidence="1" id="KW-0472">Membrane</keyword>
<feature type="transmembrane region" description="Helical" evidence="1">
    <location>
        <begin position="361"/>
        <end position="382"/>
    </location>
</feature>
<evidence type="ECO:0000313" key="3">
    <source>
        <dbReference type="Proteomes" id="UP000076722"/>
    </source>
</evidence>
<evidence type="ECO:0000256" key="1">
    <source>
        <dbReference type="SAM" id="Phobius"/>
    </source>
</evidence>
<feature type="transmembrane region" description="Helical" evidence="1">
    <location>
        <begin position="209"/>
        <end position="232"/>
    </location>
</feature>
<dbReference type="Proteomes" id="UP000076722">
    <property type="component" value="Unassembled WGS sequence"/>
</dbReference>
<dbReference type="EMBL" id="KV419445">
    <property type="protein sequence ID" value="KZS87719.1"/>
    <property type="molecule type" value="Genomic_DNA"/>
</dbReference>
<sequence length="416" mass="44741">MGVGSYLVALWTYQVYFVPTFVGFLFAAPAMLRVWLAVERLGSSHLPPTNESDAGLGAPPAPPNGLKIIAWLLAGATGLAIGIGAYLLRRHQITSSNAGVFLFAAFLCIASFVGWTVVLISHIVVEVRKSPVLVHRGRKGAIVTTEAQLLKFFQSPASDRSSLFITLLCVLFVCGAIISSNRLITEVLMIAVISGVNQLPMKTISFRKIFGFSGLFSMFGAFITTYIVYVVYISQDKWSTPTSGESTSEEDFVPIIAELIGWNLIVIGSGLQGQIITLSYRFDYYLWTLTREQTGEADPIADSEATVELIAAATMGIRAPSKAQIPPFPKRYFTIALVTWLATHVVGLAGMPILHPAFQCFGVIALGCISMPLVSLALASAARLKGQSEEIWAYKEGWSSGGNLPGASSGYVALTA</sequence>